<dbReference type="Proteomes" id="UP001556367">
    <property type="component" value="Unassembled WGS sequence"/>
</dbReference>
<name>A0ABR3IZN7_9AGAR</name>
<feature type="compositionally biased region" description="Acidic residues" evidence="1">
    <location>
        <begin position="486"/>
        <end position="501"/>
    </location>
</feature>
<accession>A0ABR3IZN7</accession>
<proteinExistence type="predicted"/>
<dbReference type="EMBL" id="JASNQZ010000012">
    <property type="protein sequence ID" value="KAL0948698.1"/>
    <property type="molecule type" value="Genomic_DNA"/>
</dbReference>
<evidence type="ECO:0000313" key="2">
    <source>
        <dbReference type="EMBL" id="KAL0948698.1"/>
    </source>
</evidence>
<comment type="caution">
    <text evidence="2">The sequence shown here is derived from an EMBL/GenBank/DDBJ whole genome shotgun (WGS) entry which is preliminary data.</text>
</comment>
<evidence type="ECO:0000313" key="3">
    <source>
        <dbReference type="Proteomes" id="UP001556367"/>
    </source>
</evidence>
<feature type="region of interest" description="Disordered" evidence="1">
    <location>
        <begin position="473"/>
        <end position="505"/>
    </location>
</feature>
<protein>
    <submittedName>
        <fullName evidence="2">Uncharacterized protein</fullName>
    </submittedName>
</protein>
<gene>
    <name evidence="2" type="ORF">HGRIS_008832</name>
</gene>
<reference evidence="3" key="1">
    <citation type="submission" date="2024-06" db="EMBL/GenBank/DDBJ databases">
        <title>Multi-omics analyses provide insights into the biosynthesis of the anticancer antibiotic pleurotin in Hohenbuehelia grisea.</title>
        <authorList>
            <person name="Weaver J.A."/>
            <person name="Alberti F."/>
        </authorList>
    </citation>
    <scope>NUCLEOTIDE SEQUENCE [LARGE SCALE GENOMIC DNA]</scope>
    <source>
        <strain evidence="3">T-177</strain>
    </source>
</reference>
<evidence type="ECO:0000256" key="1">
    <source>
        <dbReference type="SAM" id="MobiDB-lite"/>
    </source>
</evidence>
<keyword evidence="3" id="KW-1185">Reference proteome</keyword>
<sequence>MPVHHVNSTPDLSLTSFSFSDGYLCPLSDHRDGSKCVVLDVLGLLYAKELGVIACKTLAGGCLIPVHCLARHLKDHHAKNLKLGSKGRSINEWARIANHIIVVHLGRLKVQGGFDRTSTVTIFYKCPDKDCKHWAIFVESAQSSEYNIRDHYKIVHKALFPTLQRYSGHLVQKLQLFSGSKSLSSVWFKLSNASSQSPEPEATLPHAPPVYTELPETPIDDRTSQATWMIDLGWVSYLASLGQEISINALRALVAPLGFSSQAPKGSSDAAFLEEGLRLVNKESLSYFMSANQFLNSRHAEVRAAVPAGYKCQKQVSRHPTRHLPKVLQAPHGHGLFHDPLSSKKEEGSIHGLGSFKIEGHPLQVKAADDLRKLLLRGRGHPDVDELRAHIHRLFVALTCPPSLAGSRIACPTDQGLLLLSVLGPNQFISAHAVLCHTSGLQYTFRCVMIHTSRLASFNAPRYQPWDPDNQVLGQGPVESSSDVMVEVEDTDEEVEEDDSGYEGTDSELPAGMLLCLDTTGYLTIHAIGCSAVAAAGLQGGSTTELPSFSESVTEYLRQTSHWVSAAPLELRNNPYQRNKGVIYILTPWSRRKEISSSSFSVAPNGQILTLRDSHDDPLIVDMQLWRRTVVTLCSMVLPDIISKMVPDVCADALKDFDFTNIQDDFTPPLHSLLSPSDGGHCLVDRDEKVVVTKLKGWLRQEQRLLAAFAAILRLPPAHASGAFNSLRSANPRAKQSNIRIANTALLFPRLASYSLRQYFFVLRAVGERVLSRAGMDVPGYSSIIWVATDPHPRRRKRKYEWTGQDVDHNIQLLTSDSLRLDITGAIVRLVSHAVFRSKTPSLFDDRNYPSALVVAMLESRILMPIFEDFRVPAFPNMTQAECLSRILVSLIWQGVLGLQPLHPVLKQMLHGSNIFPTSEFTMLAFGHARATILRVYRIREMMPPDKRFALVKDILDKQPAHRVQQPSSHAPPSTEYALGDEVLREVTHAVLFGSGRPTIVATPPLTGLHVDDVTLAATLIVFSLNEWASDGLMKPVALDSDSLGDNPIFLELRPILQAIKDAREEDWIQLSTDVFSVRQTDHSLNTADITGSLMEIIGL</sequence>
<organism evidence="2 3">
    <name type="scientific">Hohenbuehelia grisea</name>
    <dbReference type="NCBI Taxonomy" id="104357"/>
    <lineage>
        <taxon>Eukaryota</taxon>
        <taxon>Fungi</taxon>
        <taxon>Dikarya</taxon>
        <taxon>Basidiomycota</taxon>
        <taxon>Agaricomycotina</taxon>
        <taxon>Agaricomycetes</taxon>
        <taxon>Agaricomycetidae</taxon>
        <taxon>Agaricales</taxon>
        <taxon>Pleurotineae</taxon>
        <taxon>Pleurotaceae</taxon>
        <taxon>Hohenbuehelia</taxon>
    </lineage>
</organism>